<protein>
    <submittedName>
        <fullName evidence="1">Uncharacterized protein</fullName>
    </submittedName>
</protein>
<dbReference type="Proteomes" id="UP000309997">
    <property type="component" value="Unassembled WGS sequence"/>
</dbReference>
<reference evidence="1 2" key="1">
    <citation type="journal article" date="2024" name="Plant Biotechnol. J.">
        <title>Genome and CRISPR/Cas9 system of a widespread forest tree (Populus alba) in the world.</title>
        <authorList>
            <person name="Liu Y.J."/>
            <person name="Jiang P.F."/>
            <person name="Han X.M."/>
            <person name="Li X.Y."/>
            <person name="Wang H.M."/>
            <person name="Wang Y.J."/>
            <person name="Wang X.X."/>
            <person name="Zeng Q.Y."/>
        </authorList>
    </citation>
    <scope>NUCLEOTIDE SEQUENCE [LARGE SCALE GENOMIC DNA]</scope>
    <source>
        <strain evidence="2">cv. PAL-ZL1</strain>
    </source>
</reference>
<accession>A0ACC4BWW5</accession>
<keyword evidence="2" id="KW-1185">Reference proteome</keyword>
<evidence type="ECO:0000313" key="1">
    <source>
        <dbReference type="EMBL" id="KAL3583163.1"/>
    </source>
</evidence>
<evidence type="ECO:0000313" key="2">
    <source>
        <dbReference type="Proteomes" id="UP000309997"/>
    </source>
</evidence>
<proteinExistence type="predicted"/>
<gene>
    <name evidence="1" type="ORF">D5086_014224</name>
</gene>
<dbReference type="EMBL" id="RCHU02000007">
    <property type="protein sequence ID" value="KAL3583163.1"/>
    <property type="molecule type" value="Genomic_DNA"/>
</dbReference>
<organism evidence="1 2">
    <name type="scientific">Populus alba</name>
    <name type="common">White poplar</name>
    <dbReference type="NCBI Taxonomy" id="43335"/>
    <lineage>
        <taxon>Eukaryota</taxon>
        <taxon>Viridiplantae</taxon>
        <taxon>Streptophyta</taxon>
        <taxon>Embryophyta</taxon>
        <taxon>Tracheophyta</taxon>
        <taxon>Spermatophyta</taxon>
        <taxon>Magnoliopsida</taxon>
        <taxon>eudicotyledons</taxon>
        <taxon>Gunneridae</taxon>
        <taxon>Pentapetalae</taxon>
        <taxon>rosids</taxon>
        <taxon>fabids</taxon>
        <taxon>Malpighiales</taxon>
        <taxon>Salicaceae</taxon>
        <taxon>Saliceae</taxon>
        <taxon>Populus</taxon>
    </lineage>
</organism>
<sequence length="80" mass="8819">MSPSLHKAASGILIPAGLDLSTAGNFIQKEWLERLLFDVSFTRTKRGNPQDSNEVIVEFSSAVPWLQRFLVLEASSSSLI</sequence>
<comment type="caution">
    <text evidence="1">The sequence shown here is derived from an EMBL/GenBank/DDBJ whole genome shotgun (WGS) entry which is preliminary data.</text>
</comment>
<name>A0ACC4BWW5_POPAL</name>